<protein>
    <recommendedName>
        <fullName evidence="1">YopX protein domain-containing protein</fullName>
    </recommendedName>
</protein>
<name>A0A927ASU1_9BACT</name>
<sequence length="145" mass="17198">MHYNIDFDVDFVTFRWDDKKTDAENYAIVDHPLKRKDCILMQYTGCRDPFGRKVWEGDILRFDIEKDPPHWPYAYSRFYRVIYYRGAFCSIPLEALTDFDKYDPCYLYEGVDDLVTGNALEHPELLQLTGEQPYQFTLTATISKP</sequence>
<proteinExistence type="predicted"/>
<dbReference type="Proteomes" id="UP000598820">
    <property type="component" value="Unassembled WGS sequence"/>
</dbReference>
<evidence type="ECO:0000259" key="1">
    <source>
        <dbReference type="Pfam" id="PF09643"/>
    </source>
</evidence>
<dbReference type="Pfam" id="PF09643">
    <property type="entry name" value="YopX"/>
    <property type="match status" value="1"/>
</dbReference>
<gene>
    <name evidence="2" type="ORF">IC229_27620</name>
</gene>
<evidence type="ECO:0000313" key="2">
    <source>
        <dbReference type="EMBL" id="MBD2704441.1"/>
    </source>
</evidence>
<dbReference type="InterPro" id="IPR023385">
    <property type="entry name" value="YopX-like_C"/>
</dbReference>
<comment type="caution">
    <text evidence="2">The sequence shown here is derived from an EMBL/GenBank/DDBJ whole genome shotgun (WGS) entry which is preliminary data.</text>
</comment>
<evidence type="ECO:0000313" key="3">
    <source>
        <dbReference type="Proteomes" id="UP000598820"/>
    </source>
</evidence>
<organism evidence="2 3">
    <name type="scientific">Spirosoma profusum</name>
    <dbReference type="NCBI Taxonomy" id="2771354"/>
    <lineage>
        <taxon>Bacteria</taxon>
        <taxon>Pseudomonadati</taxon>
        <taxon>Bacteroidota</taxon>
        <taxon>Cytophagia</taxon>
        <taxon>Cytophagales</taxon>
        <taxon>Cytophagaceae</taxon>
        <taxon>Spirosoma</taxon>
    </lineage>
</organism>
<keyword evidence="3" id="KW-1185">Reference proteome</keyword>
<dbReference type="Gene3D" id="2.30.30.290">
    <property type="entry name" value="YopX-like domains"/>
    <property type="match status" value="1"/>
</dbReference>
<dbReference type="RefSeq" id="WP_190891014.1">
    <property type="nucleotide sequence ID" value="NZ_JACWZY010000031.1"/>
</dbReference>
<dbReference type="InterPro" id="IPR019096">
    <property type="entry name" value="YopX_protein"/>
</dbReference>
<dbReference type="AlphaFoldDB" id="A0A927ASU1"/>
<dbReference type="EMBL" id="JACWZY010000031">
    <property type="protein sequence ID" value="MBD2704441.1"/>
    <property type="molecule type" value="Genomic_DNA"/>
</dbReference>
<dbReference type="SUPFAM" id="SSF159006">
    <property type="entry name" value="YopX-like"/>
    <property type="match status" value="1"/>
</dbReference>
<feature type="domain" description="YopX protein" evidence="1">
    <location>
        <begin position="22"/>
        <end position="127"/>
    </location>
</feature>
<reference evidence="2" key="1">
    <citation type="submission" date="2020-09" db="EMBL/GenBank/DDBJ databases">
        <authorList>
            <person name="Kim M.K."/>
        </authorList>
    </citation>
    <scope>NUCLEOTIDE SEQUENCE</scope>
    <source>
        <strain evidence="2">BT702</strain>
    </source>
</reference>
<accession>A0A927ASU1</accession>